<dbReference type="InterPro" id="IPR038287">
    <property type="entry name" value="Cse2_sf"/>
</dbReference>
<dbReference type="Gene3D" id="1.10.520.40">
    <property type="entry name" value="CRISPR-associated protein Cse2"/>
    <property type="match status" value="1"/>
</dbReference>
<keyword evidence="2" id="KW-1185">Reference proteome</keyword>
<dbReference type="Proteomes" id="UP000019226">
    <property type="component" value="Chromosome"/>
</dbReference>
<dbReference type="InterPro" id="IPR013382">
    <property type="entry name" value="CRISPR-assoc_prot_Cse2"/>
</dbReference>
<gene>
    <name evidence="1" type="ORF">CCASEI_04555</name>
</gene>
<sequence>MQDDYLSTSNYSAQANARGALANLRKAGSTKLDNSPLALASVLSVLYSPLSDDEIGKNDWLTPSEKAVYYSLVSFSQHMQGATTKAHEPGIGFAQACGRLYAVSSSNSIKPRFDAMLLSRDENSMAVHLRSLISLLRNAGLPFDYARFAQDLRILVRSTKNAEDELARNRVQLRWSRDFASGTYFDRSAETAE</sequence>
<organism evidence="1 2">
    <name type="scientific">Corynebacterium casei LMG S-19264</name>
    <dbReference type="NCBI Taxonomy" id="1285583"/>
    <lineage>
        <taxon>Bacteria</taxon>
        <taxon>Bacillati</taxon>
        <taxon>Actinomycetota</taxon>
        <taxon>Actinomycetes</taxon>
        <taxon>Mycobacteriales</taxon>
        <taxon>Corynebacteriaceae</taxon>
        <taxon>Corynebacterium</taxon>
    </lineage>
</organism>
<dbReference type="EMBL" id="CP004350">
    <property type="protein sequence ID" value="AHI19489.1"/>
    <property type="molecule type" value="Genomic_DNA"/>
</dbReference>
<dbReference type="NCBIfam" id="TIGR02548">
    <property type="entry name" value="casB_cse2"/>
    <property type="match status" value="1"/>
</dbReference>
<evidence type="ECO:0000313" key="2">
    <source>
        <dbReference type="Proteomes" id="UP000019226"/>
    </source>
</evidence>
<reference evidence="2" key="1">
    <citation type="submission" date="2013-02" db="EMBL/GenBank/DDBJ databases">
        <title>The complete genome sequence of Corynebacterium casei LMG S-19264 (=DSM 44701).</title>
        <authorList>
            <person name="Ruckert C."/>
            <person name="Albersmeier A."/>
            <person name="Kalinowski J."/>
        </authorList>
    </citation>
    <scope>NUCLEOTIDE SEQUENCE [LARGE SCALE GENOMIC DNA]</scope>
    <source>
        <strain evidence="2">LMG S-19264</strain>
    </source>
</reference>
<dbReference type="Pfam" id="PF09485">
    <property type="entry name" value="CRISPR_Cse2"/>
    <property type="match status" value="1"/>
</dbReference>
<protein>
    <submittedName>
        <fullName evidence="1">CRISPR-associated protein</fullName>
    </submittedName>
</protein>
<dbReference type="CDD" id="cd09731">
    <property type="entry name" value="Cse2_I-E"/>
    <property type="match status" value="1"/>
</dbReference>
<evidence type="ECO:0000313" key="1">
    <source>
        <dbReference type="EMBL" id="AHI19489.1"/>
    </source>
</evidence>
<proteinExistence type="predicted"/>
<accession>A0ABM5PNL4</accession>
<dbReference type="GeneID" id="82877078"/>
<name>A0ABM5PNL4_9CORY</name>
<dbReference type="RefSeq" id="WP_006822353.1">
    <property type="nucleotide sequence ID" value="NZ_CP004350.1"/>
</dbReference>